<evidence type="ECO:0000313" key="2">
    <source>
        <dbReference type="Proteomes" id="UP000326354"/>
    </source>
</evidence>
<gene>
    <name evidence="1" type="ORF">UABAM_05902</name>
</gene>
<accession>A0A5S9ITW2</accession>
<dbReference type="EMBL" id="AP019860">
    <property type="protein sequence ID" value="BBM87490.1"/>
    <property type="molecule type" value="Genomic_DNA"/>
</dbReference>
<dbReference type="RefSeq" id="WP_151971507.1">
    <property type="nucleotide sequence ID" value="NZ_AP019860.1"/>
</dbReference>
<dbReference type="Proteomes" id="UP000326354">
    <property type="component" value="Chromosome"/>
</dbReference>
<keyword evidence="2" id="KW-1185">Reference proteome</keyword>
<sequence length="363" mass="42082">MDTIPNFLKQAEWVIQSASDNHHAPHALTDKISPQAMKAWELIRPAIQEYDCGRFDVADELFKQALTQSPENIWTHRGINTYSPHLLKVKPSLIKPVSQDYRIAIVIPGELRCFESTVEFLQTLAKYADVFICTTNNYLEQANNLTKRTVIVNPEPRFEKNSLHQWHKLALVLEQVAKYEQSIQKRYTHILKLRTDFFHISPDSILEDVILSKGIICASDKVFGGSRDLMFLFHNFFTLCRSVFAGNQNKYWPINLQQILKSDLSAKWYGMKFPYSLMEKMPSVEATYDYLQCNRDKLLIDFSQYNQSHLFSECSGKSHWSHFKGHQFFASEISFAKFLNFNGVPANLSNSLRGFLISNRHKQ</sequence>
<organism evidence="1 2">
    <name type="scientific">Uabimicrobium amorphum</name>
    <dbReference type="NCBI Taxonomy" id="2596890"/>
    <lineage>
        <taxon>Bacteria</taxon>
        <taxon>Pseudomonadati</taxon>
        <taxon>Planctomycetota</taxon>
        <taxon>Candidatus Uabimicrobiia</taxon>
        <taxon>Candidatus Uabimicrobiales</taxon>
        <taxon>Candidatus Uabimicrobiaceae</taxon>
        <taxon>Candidatus Uabimicrobium</taxon>
    </lineage>
</organism>
<reference evidence="1 2" key="1">
    <citation type="submission" date="2019-08" db="EMBL/GenBank/DDBJ databases">
        <title>Complete genome sequence of Candidatus Uab amorphum.</title>
        <authorList>
            <person name="Shiratori T."/>
            <person name="Suzuki S."/>
            <person name="Kakizawa Y."/>
            <person name="Ishida K."/>
        </authorList>
    </citation>
    <scope>NUCLEOTIDE SEQUENCE [LARGE SCALE GENOMIC DNA]</scope>
    <source>
        <strain evidence="1 2">SRT547</strain>
    </source>
</reference>
<dbReference type="KEGG" id="uam:UABAM_05902"/>
<proteinExistence type="predicted"/>
<evidence type="ECO:0000313" key="1">
    <source>
        <dbReference type="EMBL" id="BBM87490.1"/>
    </source>
</evidence>
<name>A0A5S9ITW2_UABAM</name>
<dbReference type="OrthoDB" id="9840549at2"/>
<protein>
    <submittedName>
        <fullName evidence="1">Uncharacterized protein</fullName>
    </submittedName>
</protein>
<dbReference type="AlphaFoldDB" id="A0A5S9ITW2"/>